<evidence type="ECO:0000256" key="1">
    <source>
        <dbReference type="SAM" id="MobiDB-lite"/>
    </source>
</evidence>
<keyword evidence="3" id="KW-1185">Reference proteome</keyword>
<organism evidence="2 3">
    <name type="scientific">Porites lobata</name>
    <dbReference type="NCBI Taxonomy" id="104759"/>
    <lineage>
        <taxon>Eukaryota</taxon>
        <taxon>Metazoa</taxon>
        <taxon>Cnidaria</taxon>
        <taxon>Anthozoa</taxon>
        <taxon>Hexacorallia</taxon>
        <taxon>Scleractinia</taxon>
        <taxon>Fungiina</taxon>
        <taxon>Poritidae</taxon>
        <taxon>Porites</taxon>
    </lineage>
</organism>
<name>A0ABN8NQT2_9CNID</name>
<feature type="region of interest" description="Disordered" evidence="1">
    <location>
        <begin position="96"/>
        <end position="133"/>
    </location>
</feature>
<dbReference type="EMBL" id="CALNXK010000028">
    <property type="protein sequence ID" value="CAH3115198.1"/>
    <property type="molecule type" value="Genomic_DNA"/>
</dbReference>
<dbReference type="Proteomes" id="UP001159405">
    <property type="component" value="Unassembled WGS sequence"/>
</dbReference>
<proteinExistence type="predicted"/>
<protein>
    <submittedName>
        <fullName evidence="2">Uncharacterized protein</fullName>
    </submittedName>
</protein>
<evidence type="ECO:0000313" key="3">
    <source>
        <dbReference type="Proteomes" id="UP001159405"/>
    </source>
</evidence>
<sequence>MDGHLSFLRTACRLCGKVLSRKSDFADKSLFKNELLNQFQINIEEDLEEIYPNSICAGCKRSLYRIRGNTDVHAKVSTSKRPYLWTSHSEGNCPCNKKARGRPPKSVEEKVVTKDNESDTESGEETETEEERNSCQEFSALIENIPLLDRELALACATELAYQFNLIFLYRENLETSIRCLNSQDKINLTSKIFELEKENIKKDISSCSQTYKSLPVLLKVTPHTWVYARNSILASAFNALANEKTQPFQKAVSVDQLCSLVQPSFISPLMFASNLLAYSVTRSKLVLNIYGKLHPAGGITTARTWLKNLTMDVSQVPGGDILAAIDNDQVLIKKWTVRKDNQAQISVLTSVCVAPVHPGGTLQWDQSLSPGSWSKRSELWKKSEEDKVKLLDMCSASEDNKGLIRHENKKMIHELLHDLLMEQNKVNGEWKDDIDLRVDELKANEGRHVCPVCQTTMERTRRKCVNPDCRVSLKAAERQVQGSDILGTALIAPIRCYQQWVKETQFGFTIDENEEGHIFWKEKLSECHNEFQHVPSNHPDHPVKVVAGDPIFVNPNSSDALKEVLRRVGKASNVKRYNPHDPQAPEWLNITIDGLPYLVCRGVINDVLLCSECGEEVEKASVSEHCIKSHQGQQCSTVQEFDWVVLCIGKFHLEMNMARHFIDLNWDIFLSKLASELGFVSENAQRYMRKGSDHHKTICRC</sequence>
<reference evidence="2 3" key="1">
    <citation type="submission" date="2022-05" db="EMBL/GenBank/DDBJ databases">
        <authorList>
            <consortium name="Genoscope - CEA"/>
            <person name="William W."/>
        </authorList>
    </citation>
    <scope>NUCLEOTIDE SEQUENCE [LARGE SCALE GENOMIC DNA]</scope>
</reference>
<evidence type="ECO:0000313" key="2">
    <source>
        <dbReference type="EMBL" id="CAH3115198.1"/>
    </source>
</evidence>
<accession>A0ABN8NQT2</accession>
<gene>
    <name evidence="2" type="ORF">PLOB_00023748</name>
</gene>
<comment type="caution">
    <text evidence="2">The sequence shown here is derived from an EMBL/GenBank/DDBJ whole genome shotgun (WGS) entry which is preliminary data.</text>
</comment>
<feature type="compositionally biased region" description="Basic and acidic residues" evidence="1">
    <location>
        <begin position="105"/>
        <end position="117"/>
    </location>
</feature>
<feature type="compositionally biased region" description="Acidic residues" evidence="1">
    <location>
        <begin position="118"/>
        <end position="130"/>
    </location>
</feature>